<keyword evidence="1 6" id="KW-0004">4Fe-4S</keyword>
<keyword evidence="4 6" id="KW-0408">Iron</keyword>
<dbReference type="InterPro" id="IPR017900">
    <property type="entry name" value="4Fe4S_Fe_S_CS"/>
</dbReference>
<dbReference type="PROSITE" id="PS51379">
    <property type="entry name" value="4FE4S_FER_2"/>
    <property type="match status" value="2"/>
</dbReference>
<accession>A0A5D4S008</accession>
<keyword evidence="6" id="KW-0249">Electron transport</keyword>
<dbReference type="GO" id="GO:0051539">
    <property type="term" value="F:4 iron, 4 sulfur cluster binding"/>
    <property type="evidence" value="ECO:0007669"/>
    <property type="project" value="UniProtKB-UniRule"/>
</dbReference>
<dbReference type="SUPFAM" id="SSF54862">
    <property type="entry name" value="4Fe-4S ferredoxins"/>
    <property type="match status" value="1"/>
</dbReference>
<evidence type="ECO:0000256" key="3">
    <source>
        <dbReference type="ARBA" id="ARBA00022737"/>
    </source>
</evidence>
<feature type="domain" description="4Fe-4S ferredoxin-type" evidence="7">
    <location>
        <begin position="55"/>
        <end position="83"/>
    </location>
</feature>
<gene>
    <name evidence="8" type="ORF">FZC83_10575</name>
</gene>
<dbReference type="PANTHER" id="PTHR32479:SF17">
    <property type="entry name" value="GLYCOLATE OXIDASE IRON-SULFUR SUBUNIT"/>
    <property type="match status" value="1"/>
</dbReference>
<proteinExistence type="predicted"/>
<evidence type="ECO:0000259" key="7">
    <source>
        <dbReference type="PROSITE" id="PS51379"/>
    </source>
</evidence>
<dbReference type="InterPro" id="IPR012257">
    <property type="entry name" value="Glc_ox_4Fe-4S"/>
</dbReference>
<comment type="function">
    <text evidence="6">Component of a complex that catalyzes the oxidation of glycolate to glyoxylate.</text>
</comment>
<comment type="cofactor">
    <cofactor evidence="6">
        <name>[4Fe-4S] cluster</name>
        <dbReference type="ChEBI" id="CHEBI:49883"/>
    </cofactor>
    <text evidence="6">Binds 2 [4Fe-4S] clusters.</text>
</comment>
<dbReference type="EC" id="1.1.99.14" evidence="6"/>
<dbReference type="AlphaFoldDB" id="A0A5D4S008"/>
<comment type="catalytic activity">
    <reaction evidence="6">
        <text>glycolate + A = glyoxylate + AH2</text>
        <dbReference type="Rhea" id="RHEA:21264"/>
        <dbReference type="ChEBI" id="CHEBI:13193"/>
        <dbReference type="ChEBI" id="CHEBI:17499"/>
        <dbReference type="ChEBI" id="CHEBI:29805"/>
        <dbReference type="ChEBI" id="CHEBI:36655"/>
        <dbReference type="EC" id="1.1.99.14"/>
    </reaction>
</comment>
<evidence type="ECO:0000256" key="2">
    <source>
        <dbReference type="ARBA" id="ARBA00022723"/>
    </source>
</evidence>
<keyword evidence="6" id="KW-0813">Transport</keyword>
<dbReference type="PIRSF" id="PIRSF000139">
    <property type="entry name" value="Glc_ox_4Fe-4S"/>
    <property type="match status" value="1"/>
</dbReference>
<organism evidence="8 9">
    <name type="scientific">Rossellomorea marisflavi</name>
    <dbReference type="NCBI Taxonomy" id="189381"/>
    <lineage>
        <taxon>Bacteria</taxon>
        <taxon>Bacillati</taxon>
        <taxon>Bacillota</taxon>
        <taxon>Bacilli</taxon>
        <taxon>Bacillales</taxon>
        <taxon>Bacillaceae</taxon>
        <taxon>Rossellomorea</taxon>
    </lineage>
</organism>
<evidence type="ECO:0000256" key="1">
    <source>
        <dbReference type="ARBA" id="ARBA00022485"/>
    </source>
</evidence>
<dbReference type="Pfam" id="PF13183">
    <property type="entry name" value="Fer4_8"/>
    <property type="match status" value="1"/>
</dbReference>
<dbReference type="RefSeq" id="WP_142245865.1">
    <property type="nucleotide sequence ID" value="NZ_CP197480.1"/>
</dbReference>
<sequence>MSSTTDLKSSLAYDETFDCVQCGYCLPSCPTYITMKKETHSPRGRINLVKMAAEGRISIDDLAGPMELCLGCRACEPACPTNVQYGKILESALSTVSAYRKEYETVKEKTIKKVLFHHVFPKRNVLGFIGSGLHWYQTWHLDDLVKKLNLTRVLPDSMREMEAIMPEVLSGKRKEGTMAVKEGETRFKVAFFTGCVMDTFFRKVNDLSMKLLTASGCEVHFIEEQTCCGALHQHSGERDKAKELAKANIEAFEKLDVDFVVNSIGGCGAAMVEYHHLFELGDPWYDRAKQFASKSKDISAILRKVDLPFKERSPLNVAYQPSCHLTNVQRVADEPLELISRIPGVKFLPYPDMKMCCGSAGIYNLVHYEESMDILDMKMKNIRSVRPDVILTSNPGCHLQMLLGVKREGLEGKIRVMHLVELLAESCNIH</sequence>
<name>A0A5D4S008_9BACI</name>
<dbReference type="Proteomes" id="UP000322997">
    <property type="component" value="Unassembled WGS sequence"/>
</dbReference>
<evidence type="ECO:0000256" key="5">
    <source>
        <dbReference type="ARBA" id="ARBA00023014"/>
    </source>
</evidence>
<evidence type="ECO:0000313" key="8">
    <source>
        <dbReference type="EMBL" id="TYS55374.1"/>
    </source>
</evidence>
<evidence type="ECO:0000256" key="4">
    <source>
        <dbReference type="ARBA" id="ARBA00023004"/>
    </source>
</evidence>
<dbReference type="EMBL" id="VTEQ01000002">
    <property type="protein sequence ID" value="TYS55374.1"/>
    <property type="molecule type" value="Genomic_DNA"/>
</dbReference>
<protein>
    <recommendedName>
        <fullName evidence="6">Glycolate oxidase iron-sulfur subunit</fullName>
        <ecNumber evidence="6">1.1.99.14</ecNumber>
    </recommendedName>
</protein>
<comment type="caution">
    <text evidence="8">The sequence shown here is derived from an EMBL/GenBank/DDBJ whole genome shotgun (WGS) entry which is preliminary data.</text>
</comment>
<keyword evidence="5 6" id="KW-0411">Iron-sulfur</keyword>
<feature type="domain" description="4Fe-4S ferredoxin-type" evidence="7">
    <location>
        <begin position="9"/>
        <end position="38"/>
    </location>
</feature>
<comment type="catalytic activity">
    <reaction evidence="6">
        <text>(R)-lactate + A = pyruvate + AH2</text>
        <dbReference type="Rhea" id="RHEA:15089"/>
        <dbReference type="ChEBI" id="CHEBI:13193"/>
        <dbReference type="ChEBI" id="CHEBI:15361"/>
        <dbReference type="ChEBI" id="CHEBI:16004"/>
        <dbReference type="ChEBI" id="CHEBI:17499"/>
    </reaction>
</comment>
<reference evidence="8 9" key="1">
    <citation type="submission" date="2019-08" db="EMBL/GenBank/DDBJ databases">
        <title>Bacillus genomes from the desert of Cuatro Cienegas, Coahuila.</title>
        <authorList>
            <person name="Olmedo-Alvarez G."/>
        </authorList>
    </citation>
    <scope>NUCLEOTIDE SEQUENCE [LARGE SCALE GENOMIC DNA]</scope>
    <source>
        <strain evidence="8 9">CH108_3D</strain>
    </source>
</reference>
<dbReference type="PANTHER" id="PTHR32479">
    <property type="entry name" value="GLYCOLATE OXIDASE IRON-SULFUR SUBUNIT"/>
    <property type="match status" value="1"/>
</dbReference>
<evidence type="ECO:0000256" key="6">
    <source>
        <dbReference type="PIRNR" id="PIRNR000139"/>
    </source>
</evidence>
<dbReference type="Gene3D" id="1.10.1060.10">
    <property type="entry name" value="Alpha-helical ferredoxin"/>
    <property type="match status" value="1"/>
</dbReference>
<dbReference type="InterPro" id="IPR009051">
    <property type="entry name" value="Helical_ferredxn"/>
</dbReference>
<keyword evidence="3" id="KW-0677">Repeat</keyword>
<evidence type="ECO:0000313" key="9">
    <source>
        <dbReference type="Proteomes" id="UP000322997"/>
    </source>
</evidence>
<dbReference type="Pfam" id="PF02754">
    <property type="entry name" value="CCG"/>
    <property type="match status" value="2"/>
</dbReference>
<dbReference type="GO" id="GO:0046872">
    <property type="term" value="F:metal ion binding"/>
    <property type="evidence" value="ECO:0007669"/>
    <property type="project" value="UniProtKB-UniRule"/>
</dbReference>
<dbReference type="InterPro" id="IPR004017">
    <property type="entry name" value="Cys_rich_dom"/>
</dbReference>
<dbReference type="PROSITE" id="PS00198">
    <property type="entry name" value="4FE4S_FER_1"/>
    <property type="match status" value="2"/>
</dbReference>
<keyword evidence="2 6" id="KW-0479">Metal-binding</keyword>
<dbReference type="InterPro" id="IPR017896">
    <property type="entry name" value="4Fe4S_Fe-S-bd"/>
</dbReference>
<dbReference type="GO" id="GO:0019154">
    <property type="term" value="F:glycolate dehydrogenase activity"/>
    <property type="evidence" value="ECO:0007669"/>
    <property type="project" value="UniProtKB-EC"/>
</dbReference>